<dbReference type="EMBL" id="CDRZ01000120">
    <property type="protein sequence ID" value="CEO88551.1"/>
    <property type="molecule type" value="Genomic_DNA"/>
</dbReference>
<dbReference type="EMBL" id="CDRZ01000224">
    <property type="protein sequence ID" value="CEO88943.1"/>
    <property type="molecule type" value="Genomic_DNA"/>
</dbReference>
<keyword evidence="3" id="KW-0067">ATP-binding</keyword>
<dbReference type="PANTHER" id="PTHR24220:SF86">
    <property type="entry name" value="ABC TRANSPORTER ABCH.1"/>
    <property type="match status" value="1"/>
</dbReference>
<dbReference type="GO" id="GO:0005886">
    <property type="term" value="C:plasma membrane"/>
    <property type="evidence" value="ECO:0007669"/>
    <property type="project" value="TreeGrafter"/>
</dbReference>
<name>A0A0B7MKN7_9FIRM</name>
<dbReference type="PANTHER" id="PTHR24220">
    <property type="entry name" value="IMPORT ATP-BINDING PROTEIN"/>
    <property type="match status" value="1"/>
</dbReference>
<dbReference type="InterPro" id="IPR027417">
    <property type="entry name" value="P-loop_NTPase"/>
</dbReference>
<dbReference type="Pfam" id="PF00005">
    <property type="entry name" value="ABC_tran"/>
    <property type="match status" value="1"/>
</dbReference>
<accession>A0A0B7MKN7</accession>
<gene>
    <name evidence="3" type="ORF">SSCH_2060004</name>
    <name evidence="4" type="ORF">SSCH_300015</name>
</gene>
<dbReference type="Gene3D" id="3.40.50.300">
    <property type="entry name" value="P-loop containing nucleotide triphosphate hydrolases"/>
    <property type="match status" value="1"/>
</dbReference>
<dbReference type="AlphaFoldDB" id="A0A0B7MKN7"/>
<sequence length="137" mass="14770">MIRVAGLTRVFGRGDAAVEALRGVTLEIPEGDFVAIMGPSGSGKSTFLSILGCLERPTAGEYYLNDRDVNSLEDDELADLRNRRLGFVFQSYNLLPRHDVLRNVEIPLVYGGAPRGEAQRACRDAPETGGAGTPAHP</sequence>
<keyword evidence="3" id="KW-0547">Nucleotide-binding</keyword>
<feature type="region of interest" description="Disordered" evidence="1">
    <location>
        <begin position="117"/>
        <end position="137"/>
    </location>
</feature>
<reference evidence="3 5" key="1">
    <citation type="submission" date="2015-01" db="EMBL/GenBank/DDBJ databases">
        <authorList>
            <person name="Manzoor Shahid"/>
            <person name="Zubair Saima"/>
        </authorList>
    </citation>
    <scope>NUCLEOTIDE SEQUENCE [LARGE SCALE GENOMIC DNA]</scope>
    <source>
        <strain evidence="3 5">Sp3</strain>
    </source>
</reference>
<dbReference type="GO" id="GO:0016887">
    <property type="term" value="F:ATP hydrolysis activity"/>
    <property type="evidence" value="ECO:0007669"/>
    <property type="project" value="InterPro"/>
</dbReference>
<organism evidence="3 5">
    <name type="scientific">Syntrophaceticus schinkii</name>
    <dbReference type="NCBI Taxonomy" id="499207"/>
    <lineage>
        <taxon>Bacteria</taxon>
        <taxon>Bacillati</taxon>
        <taxon>Bacillota</taxon>
        <taxon>Clostridia</taxon>
        <taxon>Thermoanaerobacterales</taxon>
        <taxon>Thermoanaerobacterales Family III. Incertae Sedis</taxon>
        <taxon>Syntrophaceticus</taxon>
    </lineage>
</organism>
<evidence type="ECO:0000256" key="1">
    <source>
        <dbReference type="SAM" id="MobiDB-lite"/>
    </source>
</evidence>
<evidence type="ECO:0000259" key="2">
    <source>
        <dbReference type="Pfam" id="PF00005"/>
    </source>
</evidence>
<protein>
    <submittedName>
        <fullName evidence="3">Uncharacterized ABC transporter ATP-binding protein TM_0352</fullName>
    </submittedName>
</protein>
<dbReference type="Proteomes" id="UP000046155">
    <property type="component" value="Unassembled WGS sequence"/>
</dbReference>
<evidence type="ECO:0000313" key="5">
    <source>
        <dbReference type="Proteomes" id="UP000046155"/>
    </source>
</evidence>
<feature type="domain" description="ABC transporter" evidence="2">
    <location>
        <begin position="21"/>
        <end position="119"/>
    </location>
</feature>
<dbReference type="GO" id="GO:0022857">
    <property type="term" value="F:transmembrane transporter activity"/>
    <property type="evidence" value="ECO:0007669"/>
    <property type="project" value="TreeGrafter"/>
</dbReference>
<dbReference type="InterPro" id="IPR015854">
    <property type="entry name" value="ABC_transpr_LolD-like"/>
</dbReference>
<evidence type="ECO:0000313" key="4">
    <source>
        <dbReference type="EMBL" id="CEO88943.1"/>
    </source>
</evidence>
<proteinExistence type="predicted"/>
<dbReference type="InterPro" id="IPR003439">
    <property type="entry name" value="ABC_transporter-like_ATP-bd"/>
</dbReference>
<dbReference type="SUPFAM" id="SSF52540">
    <property type="entry name" value="P-loop containing nucleoside triphosphate hydrolases"/>
    <property type="match status" value="1"/>
</dbReference>
<dbReference type="GO" id="GO:0005524">
    <property type="term" value="F:ATP binding"/>
    <property type="evidence" value="ECO:0007669"/>
    <property type="project" value="UniProtKB-KW"/>
</dbReference>
<feature type="compositionally biased region" description="Basic and acidic residues" evidence="1">
    <location>
        <begin position="117"/>
        <end position="126"/>
    </location>
</feature>
<keyword evidence="5" id="KW-1185">Reference proteome</keyword>
<evidence type="ECO:0000313" key="3">
    <source>
        <dbReference type="EMBL" id="CEO88551.1"/>
    </source>
</evidence>